<proteinExistence type="predicted"/>
<sequence length="105" mass="11590">MRTEEETGERFSIEPAARQFILERGGVIHITMASANVNPSQGPTPLIDIGVPRGAGTKYLRFDRDDVAIYLTKALSAVSGPFRITLDTLWRLKKLAVHLTDQPGQ</sequence>
<organism evidence="1 2">
    <name type="scientific">Heliomicrobium undosum</name>
    <dbReference type="NCBI Taxonomy" id="121734"/>
    <lineage>
        <taxon>Bacteria</taxon>
        <taxon>Bacillati</taxon>
        <taxon>Bacillota</taxon>
        <taxon>Clostridia</taxon>
        <taxon>Eubacteriales</taxon>
        <taxon>Heliobacteriaceae</taxon>
        <taxon>Heliomicrobium</taxon>
    </lineage>
</organism>
<keyword evidence="2" id="KW-1185">Reference proteome</keyword>
<dbReference type="AlphaFoldDB" id="A0A845L4K7"/>
<gene>
    <name evidence="1" type="ORF">GTO91_16120</name>
</gene>
<comment type="caution">
    <text evidence="1">The sequence shown here is derived from an EMBL/GenBank/DDBJ whole genome shotgun (WGS) entry which is preliminary data.</text>
</comment>
<name>A0A845L4K7_9FIRM</name>
<dbReference type="NCBIfam" id="NF041239">
    <property type="entry name" value="Moor_selen_rel"/>
    <property type="match status" value="1"/>
</dbReference>
<protein>
    <submittedName>
        <fullName evidence="1">Uncharacterized protein</fullName>
    </submittedName>
</protein>
<dbReference type="OrthoDB" id="2082845at2"/>
<evidence type="ECO:0000313" key="2">
    <source>
        <dbReference type="Proteomes" id="UP000463470"/>
    </source>
</evidence>
<reference evidence="1 2" key="1">
    <citation type="submission" date="2020-01" db="EMBL/GenBank/DDBJ databases">
        <title>Whole-genome sequence of Heliobacterium undosum DSM 13378.</title>
        <authorList>
            <person name="Kyndt J.A."/>
            <person name="Meyer T.E."/>
        </authorList>
    </citation>
    <scope>NUCLEOTIDE SEQUENCE [LARGE SCALE GENOMIC DNA]</scope>
    <source>
        <strain evidence="1 2">DSM 13378</strain>
    </source>
</reference>
<dbReference type="InterPro" id="IPR049744">
    <property type="entry name" value="CC/Se_fam"/>
</dbReference>
<accession>A0A845L4K7</accession>
<dbReference type="EMBL" id="WXEY01000029">
    <property type="protein sequence ID" value="MZP31233.1"/>
    <property type="molecule type" value="Genomic_DNA"/>
</dbReference>
<evidence type="ECO:0000313" key="1">
    <source>
        <dbReference type="EMBL" id="MZP31233.1"/>
    </source>
</evidence>
<dbReference type="RefSeq" id="WP_161259754.1">
    <property type="nucleotide sequence ID" value="NZ_WXEY01000029.1"/>
</dbReference>
<dbReference type="Proteomes" id="UP000463470">
    <property type="component" value="Unassembled WGS sequence"/>
</dbReference>